<evidence type="ECO:0000313" key="1">
    <source>
        <dbReference type="EMBL" id="MBC8596378.1"/>
    </source>
</evidence>
<dbReference type="AlphaFoldDB" id="A0A926F8T0"/>
<comment type="caution">
    <text evidence="1">The sequence shown here is derived from an EMBL/GenBank/DDBJ whole genome shotgun (WGS) entry which is preliminary data.</text>
</comment>
<sequence>MNPIYEMFNYQYIQQQAQEKHFTQIAKVQQSANKLKDFFDSLDEIEPEYRNDASIEFSAIILDFIKRNSN</sequence>
<proteinExistence type="predicted"/>
<gene>
    <name evidence="1" type="ORF">H8706_05795</name>
</gene>
<reference evidence="1" key="1">
    <citation type="submission" date="2020-08" db="EMBL/GenBank/DDBJ databases">
        <title>Genome public.</title>
        <authorList>
            <person name="Liu C."/>
            <person name="Sun Q."/>
        </authorList>
    </citation>
    <scope>NUCLEOTIDE SEQUENCE</scope>
    <source>
        <strain evidence="1">NSJ-50</strain>
    </source>
</reference>
<dbReference type="EMBL" id="JACRTE010000005">
    <property type="protein sequence ID" value="MBC8596378.1"/>
    <property type="molecule type" value="Genomic_DNA"/>
</dbReference>
<protein>
    <submittedName>
        <fullName evidence="1">Uncharacterized protein</fullName>
    </submittedName>
</protein>
<dbReference type="Proteomes" id="UP000647416">
    <property type="component" value="Unassembled WGS sequence"/>
</dbReference>
<keyword evidence="2" id="KW-1185">Reference proteome</keyword>
<name>A0A926F8T0_9FIRM</name>
<evidence type="ECO:0000313" key="2">
    <source>
        <dbReference type="Proteomes" id="UP000647416"/>
    </source>
</evidence>
<dbReference type="RefSeq" id="WP_262431866.1">
    <property type="nucleotide sequence ID" value="NZ_JACRTE010000005.1"/>
</dbReference>
<accession>A0A926F8T0</accession>
<organism evidence="1 2">
    <name type="scientific">Qingrenia yutianensis</name>
    <dbReference type="NCBI Taxonomy" id="2763676"/>
    <lineage>
        <taxon>Bacteria</taxon>
        <taxon>Bacillati</taxon>
        <taxon>Bacillota</taxon>
        <taxon>Clostridia</taxon>
        <taxon>Eubacteriales</taxon>
        <taxon>Oscillospiraceae</taxon>
        <taxon>Qingrenia</taxon>
    </lineage>
</organism>